<dbReference type="AlphaFoldDB" id="A0A0J1GY65"/>
<dbReference type="InterPro" id="IPR004485">
    <property type="entry name" value="Cobalamin_biosynth_CobD/CbiB"/>
</dbReference>
<dbReference type="Proteomes" id="UP000036097">
    <property type="component" value="Unassembled WGS sequence"/>
</dbReference>
<keyword evidence="6 9" id="KW-0812">Transmembrane</keyword>
<dbReference type="RefSeq" id="WP_047879639.1">
    <property type="nucleotide sequence ID" value="NZ_LDOT01000022.1"/>
</dbReference>
<dbReference type="PANTHER" id="PTHR34308">
    <property type="entry name" value="COBALAMIN BIOSYNTHESIS PROTEIN CBIB"/>
    <property type="match status" value="1"/>
</dbReference>
<keyword evidence="4" id="KW-1003">Cell membrane</keyword>
<keyword evidence="5" id="KW-0169">Cobalamin biosynthesis</keyword>
<evidence type="ECO:0000256" key="2">
    <source>
        <dbReference type="ARBA" id="ARBA00004953"/>
    </source>
</evidence>
<accession>A0A0J1GY65</accession>
<protein>
    <submittedName>
        <fullName evidence="10">Adenosylcobinamide-phosphate synthase</fullName>
    </submittedName>
</protein>
<comment type="pathway">
    <text evidence="2">Cofactor biosynthesis; adenosylcobalamin biosynthesis.</text>
</comment>
<dbReference type="PANTHER" id="PTHR34308:SF1">
    <property type="entry name" value="COBALAMIN BIOSYNTHESIS PROTEIN CBIB"/>
    <property type="match status" value="1"/>
</dbReference>
<comment type="similarity">
    <text evidence="3">Belongs to the CobD/CbiB family.</text>
</comment>
<feature type="transmembrane region" description="Helical" evidence="9">
    <location>
        <begin position="300"/>
        <end position="317"/>
    </location>
</feature>
<evidence type="ECO:0000256" key="1">
    <source>
        <dbReference type="ARBA" id="ARBA00004651"/>
    </source>
</evidence>
<feature type="transmembrane region" description="Helical" evidence="9">
    <location>
        <begin position="164"/>
        <end position="183"/>
    </location>
</feature>
<sequence>MSDAIALVTAYPTLLALWGALALQWLLPIPPHLHPLQVGQQLASAIAAKVIKSDDSPRQQQLSGLLAWCLVWLTPLILLICAYQLVWFEAAFHITLLWLALGWRETSTFSKQFIQAFNREDKTVCRLLLGLRINRQTDSLSLLGLGKAAAETLLLGYGRHVAGVLFWYALSGGIGALMYRLAVTLARTWSPRHPGYQYFGLPAVRLLAVFELIPLRIFAVLICLGRNSKAALSGLASQGENWLLPGPGWLLAATGHKLSLSLGGPAIYHQTKRERPRIGGKIAPAALHLAQIDRIANTRLLIWVLLQSLLLILFQGTV</sequence>
<keyword evidence="7 9" id="KW-1133">Transmembrane helix</keyword>
<organism evidence="10 11">
    <name type="scientific">Photobacterium aquae</name>
    <dbReference type="NCBI Taxonomy" id="1195763"/>
    <lineage>
        <taxon>Bacteria</taxon>
        <taxon>Pseudomonadati</taxon>
        <taxon>Pseudomonadota</taxon>
        <taxon>Gammaproteobacteria</taxon>
        <taxon>Vibrionales</taxon>
        <taxon>Vibrionaceae</taxon>
        <taxon>Photobacterium</taxon>
    </lineage>
</organism>
<gene>
    <name evidence="10" type="ORF">ABT56_14645</name>
</gene>
<dbReference type="NCBIfam" id="NF006476">
    <property type="entry name" value="PRK08878.1"/>
    <property type="match status" value="1"/>
</dbReference>
<evidence type="ECO:0000313" key="11">
    <source>
        <dbReference type="Proteomes" id="UP000036097"/>
    </source>
</evidence>
<comment type="caution">
    <text evidence="10">The sequence shown here is derived from an EMBL/GenBank/DDBJ whole genome shotgun (WGS) entry which is preliminary data.</text>
</comment>
<feature type="transmembrane region" description="Helical" evidence="9">
    <location>
        <begin position="65"/>
        <end position="88"/>
    </location>
</feature>
<evidence type="ECO:0000256" key="6">
    <source>
        <dbReference type="ARBA" id="ARBA00022692"/>
    </source>
</evidence>
<reference evidence="10 11" key="1">
    <citation type="submission" date="2015-05" db="EMBL/GenBank/DDBJ databases">
        <title>Photobacterium galathea sp. nov.</title>
        <authorList>
            <person name="Machado H."/>
            <person name="Gram L."/>
        </authorList>
    </citation>
    <scope>NUCLEOTIDE SEQUENCE [LARGE SCALE GENOMIC DNA]</scope>
    <source>
        <strain evidence="10 11">CGMCC 1.12159</strain>
    </source>
</reference>
<dbReference type="EMBL" id="LDOT01000022">
    <property type="protein sequence ID" value="KLV04379.1"/>
    <property type="molecule type" value="Genomic_DNA"/>
</dbReference>
<dbReference type="GO" id="GO:0009236">
    <property type="term" value="P:cobalamin biosynthetic process"/>
    <property type="evidence" value="ECO:0007669"/>
    <property type="project" value="UniProtKB-UniPathway"/>
</dbReference>
<dbReference type="OrthoDB" id="5586491at2"/>
<evidence type="ECO:0000256" key="9">
    <source>
        <dbReference type="SAM" id="Phobius"/>
    </source>
</evidence>
<evidence type="ECO:0000313" key="10">
    <source>
        <dbReference type="EMBL" id="KLV04379.1"/>
    </source>
</evidence>
<feature type="transmembrane region" description="Helical" evidence="9">
    <location>
        <begin position="203"/>
        <end position="224"/>
    </location>
</feature>
<evidence type="ECO:0000256" key="8">
    <source>
        <dbReference type="ARBA" id="ARBA00023136"/>
    </source>
</evidence>
<dbReference type="UniPathway" id="UPA00148"/>
<dbReference type="Pfam" id="PF03186">
    <property type="entry name" value="CobD_Cbib"/>
    <property type="match status" value="1"/>
</dbReference>
<comment type="subcellular location">
    <subcellularLocation>
        <location evidence="1">Cell membrane</location>
        <topology evidence="1">Multi-pass membrane protein</topology>
    </subcellularLocation>
</comment>
<keyword evidence="11" id="KW-1185">Reference proteome</keyword>
<evidence type="ECO:0000256" key="4">
    <source>
        <dbReference type="ARBA" id="ARBA00022475"/>
    </source>
</evidence>
<evidence type="ECO:0000256" key="5">
    <source>
        <dbReference type="ARBA" id="ARBA00022573"/>
    </source>
</evidence>
<evidence type="ECO:0000256" key="3">
    <source>
        <dbReference type="ARBA" id="ARBA00006263"/>
    </source>
</evidence>
<proteinExistence type="inferred from homology"/>
<evidence type="ECO:0000256" key="7">
    <source>
        <dbReference type="ARBA" id="ARBA00022989"/>
    </source>
</evidence>
<keyword evidence="8 9" id="KW-0472">Membrane</keyword>
<name>A0A0J1GY65_9GAMM</name>
<dbReference type="PATRIC" id="fig|1195763.3.peg.3108"/>
<dbReference type="GO" id="GO:0005886">
    <property type="term" value="C:plasma membrane"/>
    <property type="evidence" value="ECO:0007669"/>
    <property type="project" value="UniProtKB-SubCell"/>
</dbReference>
<dbReference type="GO" id="GO:0048472">
    <property type="term" value="F:threonine-phosphate decarboxylase activity"/>
    <property type="evidence" value="ECO:0007669"/>
    <property type="project" value="InterPro"/>
</dbReference>
<dbReference type="STRING" id="1195763.ABT56_14645"/>